<evidence type="ECO:0000313" key="1">
    <source>
        <dbReference type="EMBL" id="MFC0050187.1"/>
    </source>
</evidence>
<reference evidence="1 2" key="1">
    <citation type="submission" date="2024-09" db="EMBL/GenBank/DDBJ databases">
        <authorList>
            <person name="Sun Q."/>
            <person name="Mori K."/>
        </authorList>
    </citation>
    <scope>NUCLEOTIDE SEQUENCE [LARGE SCALE GENOMIC DNA]</scope>
    <source>
        <strain evidence="1 2">KCTC 23315</strain>
    </source>
</reference>
<organism evidence="1 2">
    <name type="scientific">Rheinheimera tilapiae</name>
    <dbReference type="NCBI Taxonomy" id="875043"/>
    <lineage>
        <taxon>Bacteria</taxon>
        <taxon>Pseudomonadati</taxon>
        <taxon>Pseudomonadota</taxon>
        <taxon>Gammaproteobacteria</taxon>
        <taxon>Chromatiales</taxon>
        <taxon>Chromatiaceae</taxon>
        <taxon>Rheinheimera</taxon>
    </lineage>
</organism>
<keyword evidence="2" id="KW-1185">Reference proteome</keyword>
<dbReference type="EMBL" id="JBHLXP010000005">
    <property type="protein sequence ID" value="MFC0050187.1"/>
    <property type="molecule type" value="Genomic_DNA"/>
</dbReference>
<gene>
    <name evidence="1" type="ORF">ACFFJP_17940</name>
</gene>
<accession>A0ABV6BHB8</accession>
<protein>
    <recommendedName>
        <fullName evidence="3">Glycosyltransferase family 1 protein</fullName>
    </recommendedName>
</protein>
<comment type="caution">
    <text evidence="1">The sequence shown here is derived from an EMBL/GenBank/DDBJ whole genome shotgun (WGS) entry which is preliminary data.</text>
</comment>
<dbReference type="RefSeq" id="WP_377247498.1">
    <property type="nucleotide sequence ID" value="NZ_JBHLXP010000005.1"/>
</dbReference>
<proteinExistence type="predicted"/>
<sequence>MMKVFLMSPPYLSDLETGKCSDWPVDSDIYWQLKHSLIDMGYEISEPAWEVRNGYLICGEITNEKIIQSDFAVLELNLIDCFFSQAINEALKITTQKNIKSIAIVGDFCIHRSKNAIDSFINIISNKIDLLVPIYSEPEKILEYYEIKANAETRKRIFGVNSLPNLWQDGDNSNKDYFASYIGSPKRTRTIFFSKLIDYWRNLPTLYVTGGRVGSKNNNMRGYDTFIKCMTASQYSINSCAIASFEDQKAKSLDIKALLPGRVGQSISAQCIPIWLGPLWATPEIILKGKTYLQYDINGEGDINQFLESLSNINIITEKTSYMYHEWERHYSPKSFWQPIINRLGL</sequence>
<name>A0ABV6BHB8_9GAMM</name>
<evidence type="ECO:0000313" key="2">
    <source>
        <dbReference type="Proteomes" id="UP001589813"/>
    </source>
</evidence>
<dbReference type="Proteomes" id="UP001589813">
    <property type="component" value="Unassembled WGS sequence"/>
</dbReference>
<evidence type="ECO:0008006" key="3">
    <source>
        <dbReference type="Google" id="ProtNLM"/>
    </source>
</evidence>